<evidence type="ECO:0000256" key="1">
    <source>
        <dbReference type="SAM" id="SignalP"/>
    </source>
</evidence>
<proteinExistence type="predicted"/>
<keyword evidence="1" id="KW-0732">Signal</keyword>
<dbReference type="SUPFAM" id="SSF54403">
    <property type="entry name" value="Cystatin/monellin"/>
    <property type="match status" value="1"/>
</dbReference>
<dbReference type="InterPro" id="IPR046350">
    <property type="entry name" value="Cystatin_sf"/>
</dbReference>
<dbReference type="GeneID" id="103508661"/>
<gene>
    <name evidence="3" type="primary">LOC103508661</name>
</gene>
<feature type="chain" id="PRO_5010193749" evidence="1">
    <location>
        <begin position="21"/>
        <end position="140"/>
    </location>
</feature>
<accession>A0A1S4EB56</accession>
<dbReference type="PaxDb" id="121845-A0A1S4EB56"/>
<dbReference type="AlphaFoldDB" id="A0A1S4EB56"/>
<feature type="signal peptide" evidence="1">
    <location>
        <begin position="1"/>
        <end position="20"/>
    </location>
</feature>
<dbReference type="RefSeq" id="XP_017299347.1">
    <property type="nucleotide sequence ID" value="XM_017443858.2"/>
</dbReference>
<evidence type="ECO:0000313" key="2">
    <source>
        <dbReference type="Proteomes" id="UP000079169"/>
    </source>
</evidence>
<name>A0A1S4EB56_DIACI</name>
<organism evidence="2 3">
    <name type="scientific">Diaphorina citri</name>
    <name type="common">Asian citrus psyllid</name>
    <dbReference type="NCBI Taxonomy" id="121845"/>
    <lineage>
        <taxon>Eukaryota</taxon>
        <taxon>Metazoa</taxon>
        <taxon>Ecdysozoa</taxon>
        <taxon>Arthropoda</taxon>
        <taxon>Hexapoda</taxon>
        <taxon>Insecta</taxon>
        <taxon>Pterygota</taxon>
        <taxon>Neoptera</taxon>
        <taxon>Paraneoptera</taxon>
        <taxon>Hemiptera</taxon>
        <taxon>Sternorrhyncha</taxon>
        <taxon>Psylloidea</taxon>
        <taxon>Psyllidae</taxon>
        <taxon>Diaphorininae</taxon>
        <taxon>Diaphorina</taxon>
    </lineage>
</organism>
<sequence>MSYLKLSLVIVLLVCGYGLGRPNEADKEERLDMNDPDVQEAIEAAVNELSKHSDARFRRLRAWAVKKVDPADLEANESSSGYEIKMREMRDCSRIKPRPEPISTALITEKSPCIQCNVFVYKKRNEKPQKYTITKMNCVL</sequence>
<protein>
    <submittedName>
        <fullName evidence="3">Uncharacterized protein LOC103508661 isoform X1</fullName>
    </submittedName>
</protein>
<evidence type="ECO:0000313" key="3">
    <source>
        <dbReference type="RefSeq" id="XP_017299347.1"/>
    </source>
</evidence>
<dbReference type="Proteomes" id="UP000079169">
    <property type="component" value="Unplaced"/>
</dbReference>
<reference evidence="3" key="1">
    <citation type="submission" date="2025-08" db="UniProtKB">
        <authorList>
            <consortium name="RefSeq"/>
        </authorList>
    </citation>
    <scope>IDENTIFICATION</scope>
</reference>
<keyword evidence="2" id="KW-1185">Reference proteome</keyword>